<feature type="chain" id="PRO_5043530593" description="Peptidase inhibitor family I36" evidence="1">
    <location>
        <begin position="21"/>
        <end position="116"/>
    </location>
</feature>
<evidence type="ECO:0000313" key="2">
    <source>
        <dbReference type="EMBL" id="KAK8115406.1"/>
    </source>
</evidence>
<keyword evidence="3" id="KW-1185">Reference proteome</keyword>
<evidence type="ECO:0008006" key="4">
    <source>
        <dbReference type="Google" id="ProtNLM"/>
    </source>
</evidence>
<comment type="caution">
    <text evidence="2">The sequence shown here is derived from an EMBL/GenBank/DDBJ whole genome shotgun (WGS) entry which is preliminary data.</text>
</comment>
<protein>
    <recommendedName>
        <fullName evidence="4">Peptidase inhibitor family I36</fullName>
    </recommendedName>
</protein>
<organism evidence="2 3">
    <name type="scientific">Apiospora kogelbergensis</name>
    <dbReference type="NCBI Taxonomy" id="1337665"/>
    <lineage>
        <taxon>Eukaryota</taxon>
        <taxon>Fungi</taxon>
        <taxon>Dikarya</taxon>
        <taxon>Ascomycota</taxon>
        <taxon>Pezizomycotina</taxon>
        <taxon>Sordariomycetes</taxon>
        <taxon>Xylariomycetidae</taxon>
        <taxon>Amphisphaeriales</taxon>
        <taxon>Apiosporaceae</taxon>
        <taxon>Apiospora</taxon>
    </lineage>
</organism>
<dbReference type="EMBL" id="JAQQWP010000006">
    <property type="protein sequence ID" value="KAK8115406.1"/>
    <property type="molecule type" value="Genomic_DNA"/>
</dbReference>
<sequence>MKITALSLAAFSAFLGSAAANWSLEFYETGCSSKDSSGADGYIGGSDTDELWCVAVSIAHNVVATNIAQENMEVTIFSDPLCAEGSDITTFATDGCKVIGQEASTSPDFTNGYRAD</sequence>
<evidence type="ECO:0000256" key="1">
    <source>
        <dbReference type="SAM" id="SignalP"/>
    </source>
</evidence>
<reference evidence="2 3" key="1">
    <citation type="submission" date="2023-01" db="EMBL/GenBank/DDBJ databases">
        <title>Analysis of 21 Apiospora genomes using comparative genomics revels a genus with tremendous synthesis potential of carbohydrate active enzymes and secondary metabolites.</title>
        <authorList>
            <person name="Sorensen T."/>
        </authorList>
    </citation>
    <scope>NUCLEOTIDE SEQUENCE [LARGE SCALE GENOMIC DNA]</scope>
    <source>
        <strain evidence="2 3">CBS 117206</strain>
    </source>
</reference>
<dbReference type="AlphaFoldDB" id="A0AAW0QYC4"/>
<proteinExistence type="predicted"/>
<accession>A0AAW0QYC4</accession>
<gene>
    <name evidence="2" type="ORF">PG999_007475</name>
</gene>
<evidence type="ECO:0000313" key="3">
    <source>
        <dbReference type="Proteomes" id="UP001392437"/>
    </source>
</evidence>
<keyword evidence="1" id="KW-0732">Signal</keyword>
<dbReference type="Proteomes" id="UP001392437">
    <property type="component" value="Unassembled WGS sequence"/>
</dbReference>
<name>A0AAW0QYC4_9PEZI</name>
<feature type="signal peptide" evidence="1">
    <location>
        <begin position="1"/>
        <end position="20"/>
    </location>
</feature>